<reference evidence="13" key="1">
    <citation type="submission" date="2021-01" db="EMBL/GenBank/DDBJ databases">
        <authorList>
            <person name="Kaushik A."/>
        </authorList>
    </citation>
    <scope>NUCLEOTIDE SEQUENCE</scope>
    <source>
        <strain evidence="13">AG4-RS23</strain>
    </source>
</reference>
<keyword evidence="7 11" id="KW-0472">Membrane</keyword>
<keyword evidence="6 11" id="KW-1133">Transmembrane helix</keyword>
<proteinExistence type="inferred from homology"/>
<dbReference type="PANTHER" id="PTHR48022">
    <property type="entry name" value="PLASTIDIC GLUCOSE TRANSPORTER 4"/>
    <property type="match status" value="1"/>
</dbReference>
<dbReference type="PROSITE" id="PS50850">
    <property type="entry name" value="MFS"/>
    <property type="match status" value="1"/>
</dbReference>
<dbReference type="Gene3D" id="1.20.1250.20">
    <property type="entry name" value="MFS general substrate transporter like domains"/>
    <property type="match status" value="2"/>
</dbReference>
<dbReference type="GO" id="GO:0005351">
    <property type="term" value="F:carbohydrate:proton symporter activity"/>
    <property type="evidence" value="ECO:0007669"/>
    <property type="project" value="TreeGrafter"/>
</dbReference>
<dbReference type="InterPro" id="IPR020846">
    <property type="entry name" value="MFS_dom"/>
</dbReference>
<feature type="transmembrane region" description="Helical" evidence="11">
    <location>
        <begin position="409"/>
        <end position="432"/>
    </location>
</feature>
<dbReference type="AlphaFoldDB" id="A0A8H2XY14"/>
<evidence type="ECO:0000256" key="1">
    <source>
        <dbReference type="ARBA" id="ARBA00004141"/>
    </source>
</evidence>
<feature type="transmembrane region" description="Helical" evidence="11">
    <location>
        <begin position="155"/>
        <end position="178"/>
    </location>
</feature>
<keyword evidence="4 11" id="KW-0812">Transmembrane</keyword>
<dbReference type="PROSITE" id="PS00217">
    <property type="entry name" value="SUGAR_TRANSPORT_2"/>
    <property type="match status" value="1"/>
</dbReference>
<evidence type="ECO:0000313" key="14">
    <source>
        <dbReference type="Proteomes" id="UP000663861"/>
    </source>
</evidence>
<name>A0A8H2XY14_9AGAM</name>
<evidence type="ECO:0000256" key="2">
    <source>
        <dbReference type="ARBA" id="ARBA00010992"/>
    </source>
</evidence>
<evidence type="ECO:0000313" key="13">
    <source>
        <dbReference type="EMBL" id="CAE6437865.1"/>
    </source>
</evidence>
<evidence type="ECO:0000259" key="12">
    <source>
        <dbReference type="PROSITE" id="PS50850"/>
    </source>
</evidence>
<organism evidence="13 14">
    <name type="scientific">Rhizoctonia solani</name>
    <dbReference type="NCBI Taxonomy" id="456999"/>
    <lineage>
        <taxon>Eukaryota</taxon>
        <taxon>Fungi</taxon>
        <taxon>Dikarya</taxon>
        <taxon>Basidiomycota</taxon>
        <taxon>Agaricomycotina</taxon>
        <taxon>Agaricomycetes</taxon>
        <taxon>Cantharellales</taxon>
        <taxon>Ceratobasidiaceae</taxon>
        <taxon>Rhizoctonia</taxon>
    </lineage>
</organism>
<dbReference type="NCBIfam" id="TIGR00879">
    <property type="entry name" value="SP"/>
    <property type="match status" value="1"/>
</dbReference>
<dbReference type="InterPro" id="IPR050360">
    <property type="entry name" value="MFS_Sugar_Transporters"/>
</dbReference>
<dbReference type="PRINTS" id="PR00171">
    <property type="entry name" value="SUGRTRNSPORT"/>
</dbReference>
<dbReference type="Proteomes" id="UP000663861">
    <property type="component" value="Unassembled WGS sequence"/>
</dbReference>
<evidence type="ECO:0000256" key="7">
    <source>
        <dbReference type="ARBA" id="ARBA00023136"/>
    </source>
</evidence>
<feature type="transmembrane region" description="Helical" evidence="11">
    <location>
        <begin position="439"/>
        <end position="461"/>
    </location>
</feature>
<dbReference type="PROSITE" id="PS00216">
    <property type="entry name" value="SUGAR_TRANSPORT_1"/>
    <property type="match status" value="2"/>
</dbReference>
<keyword evidence="3 10" id="KW-0813">Transport</keyword>
<comment type="similarity">
    <text evidence="2 10">Belongs to the major facilitator superfamily. Sugar transporter (TC 2.A.1.1) family.</text>
</comment>
<evidence type="ECO:0000256" key="10">
    <source>
        <dbReference type="RuleBase" id="RU003346"/>
    </source>
</evidence>
<evidence type="ECO:0000256" key="3">
    <source>
        <dbReference type="ARBA" id="ARBA00022448"/>
    </source>
</evidence>
<evidence type="ECO:0000256" key="5">
    <source>
        <dbReference type="ARBA" id="ARBA00022911"/>
    </source>
</evidence>
<sequence length="541" mass="59588">MTRWLTIRDTSLKYNETSVPAHTTSHRSTFQGRMAFKRVEDRPSPKEIYNKRLYTLILIAGWGGALFGYDSAVVGGLVDLPVFRTQFGLDDMTPKKLEFVGSNIESTYQAGCFFGSLVAFIVVERLGRRFALQWASAWFCIGAALMLGARSSISLLYAGCVLSGFGVGSISLASPLYMAEISPPKVRGQLVGFYEILLQVGECVGFWVNFGVSKHISVSAKQWHIPIAIQFIPGGILFISSMFLQETPRWLYKVGKREEALTTLAWIRNLSVDHVYVQEEFAFIGVQLDRELQVQRKKGFIGQLREISKPGLRNRLALGAGAISDFAPTVFESIGMARVNSALFATGIYGLVKMAATFVALFWVVDRAGRRKPLMTGAFIGGLALYYVAGYVALANPVRGVGSTPAGRFAAACLYIFAVATCGSWNGISWIICAEIFPLSVRALCQAVTTATHWIFAFAMARATPYMLANIGYGFYLFFATCMMVMIPLVYFLLPETKGISLEHVDKLFGYVTITILDVGLEEEVLGKPSLEKSDIEKAID</sequence>
<dbReference type="InterPro" id="IPR003663">
    <property type="entry name" value="Sugar/inositol_transpt"/>
</dbReference>
<dbReference type="Pfam" id="PF00083">
    <property type="entry name" value="Sugar_tr"/>
    <property type="match status" value="1"/>
</dbReference>
<feature type="transmembrane region" description="Helical" evidence="11">
    <location>
        <begin position="342"/>
        <end position="365"/>
    </location>
</feature>
<keyword evidence="5" id="KW-0672">Quinate metabolism</keyword>
<comment type="catalytic activity">
    <reaction evidence="9">
        <text>myo-inositol(out) + H(+)(out) = myo-inositol(in) + H(+)(in)</text>
        <dbReference type="Rhea" id="RHEA:60364"/>
        <dbReference type="ChEBI" id="CHEBI:15378"/>
        <dbReference type="ChEBI" id="CHEBI:17268"/>
    </reaction>
</comment>
<feature type="transmembrane region" description="Helical" evidence="11">
    <location>
        <begin position="130"/>
        <end position="149"/>
    </location>
</feature>
<dbReference type="InterPro" id="IPR005828">
    <property type="entry name" value="MFS_sugar_transport-like"/>
</dbReference>
<evidence type="ECO:0000256" key="4">
    <source>
        <dbReference type="ARBA" id="ARBA00022692"/>
    </source>
</evidence>
<dbReference type="GO" id="GO:0016020">
    <property type="term" value="C:membrane"/>
    <property type="evidence" value="ECO:0007669"/>
    <property type="project" value="UniProtKB-SubCell"/>
</dbReference>
<dbReference type="InterPro" id="IPR005829">
    <property type="entry name" value="Sugar_transporter_CS"/>
</dbReference>
<dbReference type="InterPro" id="IPR036259">
    <property type="entry name" value="MFS_trans_sf"/>
</dbReference>
<feature type="domain" description="Major facilitator superfamily (MFS) profile" evidence="12">
    <location>
        <begin position="56"/>
        <end position="498"/>
    </location>
</feature>
<gene>
    <name evidence="13" type="ORF">RDB_LOCUS35107</name>
</gene>
<feature type="transmembrane region" description="Helical" evidence="11">
    <location>
        <begin position="53"/>
        <end position="78"/>
    </location>
</feature>
<feature type="transmembrane region" description="Helical" evidence="11">
    <location>
        <begin position="190"/>
        <end position="211"/>
    </location>
</feature>
<accession>A0A8H2XY14</accession>
<evidence type="ECO:0000256" key="6">
    <source>
        <dbReference type="ARBA" id="ARBA00022989"/>
    </source>
</evidence>
<feature type="transmembrane region" description="Helical" evidence="11">
    <location>
        <begin position="223"/>
        <end position="244"/>
    </location>
</feature>
<protein>
    <recommendedName>
        <fullName evidence="8">Quinate transporter</fullName>
    </recommendedName>
</protein>
<evidence type="ECO:0000256" key="9">
    <source>
        <dbReference type="ARBA" id="ARBA00049119"/>
    </source>
</evidence>
<dbReference type="PANTHER" id="PTHR48022:SF34">
    <property type="entry name" value="MAJOR FACILITATOR SUPERFAMILY (MFS) PROFILE DOMAIN-CONTAINING PROTEIN-RELATED"/>
    <property type="match status" value="1"/>
</dbReference>
<comment type="caution">
    <text evidence="13">The sequence shown here is derived from an EMBL/GenBank/DDBJ whole genome shotgun (WGS) entry which is preliminary data.</text>
</comment>
<feature type="transmembrane region" description="Helical" evidence="11">
    <location>
        <begin position="473"/>
        <end position="494"/>
    </location>
</feature>
<feature type="transmembrane region" description="Helical" evidence="11">
    <location>
        <begin position="377"/>
        <end position="397"/>
    </location>
</feature>
<dbReference type="SUPFAM" id="SSF103473">
    <property type="entry name" value="MFS general substrate transporter"/>
    <property type="match status" value="1"/>
</dbReference>
<evidence type="ECO:0000256" key="11">
    <source>
        <dbReference type="SAM" id="Phobius"/>
    </source>
</evidence>
<feature type="transmembrane region" description="Helical" evidence="11">
    <location>
        <begin position="106"/>
        <end position="123"/>
    </location>
</feature>
<dbReference type="EMBL" id="CAJMWY010000540">
    <property type="protein sequence ID" value="CAE6437865.1"/>
    <property type="molecule type" value="Genomic_DNA"/>
</dbReference>
<evidence type="ECO:0000256" key="8">
    <source>
        <dbReference type="ARBA" id="ARBA00043213"/>
    </source>
</evidence>
<comment type="subcellular location">
    <subcellularLocation>
        <location evidence="1">Membrane</location>
        <topology evidence="1">Multi-pass membrane protein</topology>
    </subcellularLocation>
</comment>